<reference evidence="2" key="1">
    <citation type="submission" date="2022-03" db="EMBL/GenBank/DDBJ databases">
        <title>A functionally conserved STORR gene fusion in Papaver species that diverged 16.8 million years ago.</title>
        <authorList>
            <person name="Catania T."/>
        </authorList>
    </citation>
    <scope>NUCLEOTIDE SEQUENCE</scope>
    <source>
        <strain evidence="2">S-191538</strain>
    </source>
</reference>
<evidence type="ECO:0000256" key="1">
    <source>
        <dbReference type="SAM" id="MobiDB-lite"/>
    </source>
</evidence>
<proteinExistence type="predicted"/>
<name>A0AA41VHT0_PAPNU</name>
<dbReference type="EMBL" id="JAJJMA010224685">
    <property type="protein sequence ID" value="MCL7041531.1"/>
    <property type="molecule type" value="Genomic_DNA"/>
</dbReference>
<comment type="caution">
    <text evidence="2">The sequence shown here is derived from an EMBL/GenBank/DDBJ whole genome shotgun (WGS) entry which is preliminary data.</text>
</comment>
<gene>
    <name evidence="2" type="ORF">MKW94_014073</name>
</gene>
<feature type="region of interest" description="Disordered" evidence="1">
    <location>
        <begin position="40"/>
        <end position="68"/>
    </location>
</feature>
<organism evidence="2 3">
    <name type="scientific">Papaver nudicaule</name>
    <name type="common">Iceland poppy</name>
    <dbReference type="NCBI Taxonomy" id="74823"/>
    <lineage>
        <taxon>Eukaryota</taxon>
        <taxon>Viridiplantae</taxon>
        <taxon>Streptophyta</taxon>
        <taxon>Embryophyta</taxon>
        <taxon>Tracheophyta</taxon>
        <taxon>Spermatophyta</taxon>
        <taxon>Magnoliopsida</taxon>
        <taxon>Ranunculales</taxon>
        <taxon>Papaveraceae</taxon>
        <taxon>Papaveroideae</taxon>
        <taxon>Papaver</taxon>
    </lineage>
</organism>
<evidence type="ECO:0000313" key="2">
    <source>
        <dbReference type="EMBL" id="MCL7041531.1"/>
    </source>
</evidence>
<keyword evidence="3" id="KW-1185">Reference proteome</keyword>
<protein>
    <submittedName>
        <fullName evidence="2">Uncharacterized protein</fullName>
    </submittedName>
</protein>
<accession>A0AA41VHT0</accession>
<dbReference type="Proteomes" id="UP001177140">
    <property type="component" value="Unassembled WGS sequence"/>
</dbReference>
<dbReference type="AlphaFoldDB" id="A0AA41VHT0"/>
<feature type="compositionally biased region" description="Basic and acidic residues" evidence="1">
    <location>
        <begin position="40"/>
        <end position="49"/>
    </location>
</feature>
<evidence type="ECO:0000313" key="3">
    <source>
        <dbReference type="Proteomes" id="UP001177140"/>
    </source>
</evidence>
<dbReference type="Gene3D" id="6.10.250.3260">
    <property type="match status" value="1"/>
</dbReference>
<sequence>MPRKFYHGVLVLSGMLPNGAEINKQVQIGKLNVAAKARGERISTKRQPEGPKPSFMVEGATLETKHGY</sequence>